<protein>
    <submittedName>
        <fullName evidence="4">Helix-turn-helix transcriptional regulator</fullName>
    </submittedName>
</protein>
<dbReference type="EMBL" id="JBHSAM010000014">
    <property type="protein sequence ID" value="MFC4099084.1"/>
    <property type="molecule type" value="Genomic_DNA"/>
</dbReference>
<dbReference type="InterPro" id="IPR057727">
    <property type="entry name" value="WCX_dom"/>
</dbReference>
<evidence type="ECO:0000256" key="1">
    <source>
        <dbReference type="ARBA" id="ARBA00023015"/>
    </source>
</evidence>
<dbReference type="InterPro" id="IPR051534">
    <property type="entry name" value="CBASS_pafABC_assoc_protein"/>
</dbReference>
<evidence type="ECO:0000313" key="4">
    <source>
        <dbReference type="EMBL" id="MFC4099084.1"/>
    </source>
</evidence>
<evidence type="ECO:0000256" key="2">
    <source>
        <dbReference type="ARBA" id="ARBA00023163"/>
    </source>
</evidence>
<dbReference type="Pfam" id="PF25583">
    <property type="entry name" value="WCX"/>
    <property type="match status" value="1"/>
</dbReference>
<dbReference type="PROSITE" id="PS52050">
    <property type="entry name" value="WYL"/>
    <property type="match status" value="1"/>
</dbReference>
<name>A0ABV8JWK2_9BACL</name>
<dbReference type="InterPro" id="IPR026881">
    <property type="entry name" value="WYL_dom"/>
</dbReference>
<dbReference type="Pfam" id="PF08279">
    <property type="entry name" value="HTH_11"/>
    <property type="match status" value="1"/>
</dbReference>
<dbReference type="PANTHER" id="PTHR34580">
    <property type="match status" value="1"/>
</dbReference>
<dbReference type="SMART" id="SM00420">
    <property type="entry name" value="HTH_DEOR"/>
    <property type="match status" value="1"/>
</dbReference>
<accession>A0ABV8JWK2</accession>
<proteinExistence type="predicted"/>
<dbReference type="PIRSF" id="PIRSF016838">
    <property type="entry name" value="PafC"/>
    <property type="match status" value="1"/>
</dbReference>
<dbReference type="PROSITE" id="PS51000">
    <property type="entry name" value="HTH_DEOR_2"/>
    <property type="match status" value="1"/>
</dbReference>
<reference evidence="5" key="1">
    <citation type="journal article" date="2019" name="Int. J. Syst. Evol. Microbiol.">
        <title>The Global Catalogue of Microorganisms (GCM) 10K type strain sequencing project: providing services to taxonomists for standard genome sequencing and annotation.</title>
        <authorList>
            <consortium name="The Broad Institute Genomics Platform"/>
            <consortium name="The Broad Institute Genome Sequencing Center for Infectious Disease"/>
            <person name="Wu L."/>
            <person name="Ma J."/>
        </authorList>
    </citation>
    <scope>NUCLEOTIDE SEQUENCE [LARGE SCALE GENOMIC DNA]</scope>
    <source>
        <strain evidence="5">IBRC-M 10987</strain>
    </source>
</reference>
<feature type="domain" description="HTH deoR-type" evidence="3">
    <location>
        <begin position="3"/>
        <end position="62"/>
    </location>
</feature>
<dbReference type="InterPro" id="IPR036390">
    <property type="entry name" value="WH_DNA-bd_sf"/>
</dbReference>
<keyword evidence="5" id="KW-1185">Reference proteome</keyword>
<gene>
    <name evidence="4" type="ORF">ACFOZ8_05365</name>
</gene>
<organism evidence="4 5">
    <name type="scientific">Paenibacillus xanthanilyticus</name>
    <dbReference type="NCBI Taxonomy" id="1783531"/>
    <lineage>
        <taxon>Bacteria</taxon>
        <taxon>Bacillati</taxon>
        <taxon>Bacillota</taxon>
        <taxon>Bacilli</taxon>
        <taxon>Bacillales</taxon>
        <taxon>Paenibacillaceae</taxon>
        <taxon>Paenibacillus</taxon>
    </lineage>
</organism>
<comment type="caution">
    <text evidence="4">The sequence shown here is derived from an EMBL/GenBank/DDBJ whole genome shotgun (WGS) entry which is preliminary data.</text>
</comment>
<dbReference type="Gene3D" id="1.10.10.10">
    <property type="entry name" value="Winged helix-like DNA-binding domain superfamily/Winged helix DNA-binding domain"/>
    <property type="match status" value="1"/>
</dbReference>
<dbReference type="InterPro" id="IPR028349">
    <property type="entry name" value="PafC-like"/>
</dbReference>
<dbReference type="InterPro" id="IPR013196">
    <property type="entry name" value="HTH_11"/>
</dbReference>
<dbReference type="InterPro" id="IPR001034">
    <property type="entry name" value="DeoR_HTH"/>
</dbReference>
<evidence type="ECO:0000313" key="5">
    <source>
        <dbReference type="Proteomes" id="UP001595715"/>
    </source>
</evidence>
<evidence type="ECO:0000259" key="3">
    <source>
        <dbReference type="PROSITE" id="PS51000"/>
    </source>
</evidence>
<keyword evidence="1" id="KW-0805">Transcription regulation</keyword>
<dbReference type="SUPFAM" id="SSF46785">
    <property type="entry name" value="Winged helix' DNA-binding domain"/>
    <property type="match status" value="1"/>
</dbReference>
<dbReference type="Proteomes" id="UP001595715">
    <property type="component" value="Unassembled WGS sequence"/>
</dbReference>
<keyword evidence="2" id="KW-0804">Transcription</keyword>
<dbReference type="PANTHER" id="PTHR34580:SF9">
    <property type="entry name" value="SLL5097 PROTEIN"/>
    <property type="match status" value="1"/>
</dbReference>
<dbReference type="InterPro" id="IPR036388">
    <property type="entry name" value="WH-like_DNA-bd_sf"/>
</dbReference>
<dbReference type="Pfam" id="PF13280">
    <property type="entry name" value="WYL"/>
    <property type="match status" value="1"/>
</dbReference>
<sequence length="322" mass="36875">MKKTERLVELLLTINTRQKFTLKELADRFDVSKRTVLRDMNELSAMGVPIYAELGVHGGYRILKERSLPPITFAEQEAEGLFLVAQSLTHYRDLPLESNWRSALAKFYRILPEDAKSRIDALRRRLLFGVPDRPVETPLLPALLEGALEQKRLRISYASEHGETEIDVQLVGLYAMNGLWYCPAYDGRSGEYRLFRADRVRRVAQSEDQSALRDHGALDIADWFRAERDRTESRETHRLCVRLTKRGVTRCRGDAWLGSGLTMLEDGTGYIRRGISPDYMAWAASFFIGCGADAVVEEPSELRRMIVKQLRETMSVYEEVGK</sequence>
<dbReference type="RefSeq" id="WP_377717775.1">
    <property type="nucleotide sequence ID" value="NZ_JBHSAM010000014.1"/>
</dbReference>